<evidence type="ECO:0000256" key="6">
    <source>
        <dbReference type="ARBA" id="ARBA00023136"/>
    </source>
</evidence>
<keyword evidence="6" id="KW-0472">Membrane</keyword>
<evidence type="ECO:0000256" key="1">
    <source>
        <dbReference type="ARBA" id="ARBA00004651"/>
    </source>
</evidence>
<keyword evidence="5" id="KW-1133">Transmembrane helix</keyword>
<keyword evidence="3" id="KW-0812">Transmembrane</keyword>
<dbReference type="PANTHER" id="PTHR14969:SF62">
    <property type="entry name" value="DECAPRENYLPHOSPHORYL-5-PHOSPHORIBOSE PHOSPHATASE RV3807C-RELATED"/>
    <property type="match status" value="1"/>
</dbReference>
<evidence type="ECO:0000256" key="5">
    <source>
        <dbReference type="ARBA" id="ARBA00022989"/>
    </source>
</evidence>
<gene>
    <name evidence="8" type="ORF">ACFOMD_13565</name>
</gene>
<accession>A0ABV7XEU9</accession>
<dbReference type="InterPro" id="IPR000326">
    <property type="entry name" value="PAP2/HPO"/>
</dbReference>
<feature type="domain" description="Phosphatidic acid phosphatase type 2/haloperoxidase" evidence="7">
    <location>
        <begin position="60"/>
        <end position="175"/>
    </location>
</feature>
<comment type="subcellular location">
    <subcellularLocation>
        <location evidence="1">Cell membrane</location>
        <topology evidence="1">Multi-pass membrane protein</topology>
    </subcellularLocation>
</comment>
<dbReference type="PANTHER" id="PTHR14969">
    <property type="entry name" value="SPHINGOSINE-1-PHOSPHATE PHOSPHOHYDROLASE"/>
    <property type="match status" value="1"/>
</dbReference>
<evidence type="ECO:0000256" key="2">
    <source>
        <dbReference type="ARBA" id="ARBA00022475"/>
    </source>
</evidence>
<sequence>MKKIERADKKAARAAAKRADHPVAKAVAVVGKFGDQPPLLALSAGVLAMGWWRGDRRTMRAGARMLAAEAVSIVLKDLVKRAVTRTRPHLLVDKGHYELRFGGPHDGPYNSFPSGHTAGAVAVSRALAREYPEGDLPAYAAAATIAVGQIPASAHYPTDITAGAAVGYISEWLVDQAVQAIDARLERAPHGAALGAGGEETPLVIEPVEQPERHLAIV</sequence>
<evidence type="ECO:0000313" key="8">
    <source>
        <dbReference type="EMBL" id="MFC3713603.1"/>
    </source>
</evidence>
<organism evidence="8 9">
    <name type="scientific">Sphingoaurantiacus capsulatus</name>
    <dbReference type="NCBI Taxonomy" id="1771310"/>
    <lineage>
        <taxon>Bacteria</taxon>
        <taxon>Pseudomonadati</taxon>
        <taxon>Pseudomonadota</taxon>
        <taxon>Alphaproteobacteria</taxon>
        <taxon>Sphingomonadales</taxon>
        <taxon>Sphingosinicellaceae</taxon>
        <taxon>Sphingoaurantiacus</taxon>
    </lineage>
</organism>
<proteinExistence type="predicted"/>
<reference evidence="9" key="1">
    <citation type="journal article" date="2019" name="Int. J. Syst. Evol. Microbiol.">
        <title>The Global Catalogue of Microorganisms (GCM) 10K type strain sequencing project: providing services to taxonomists for standard genome sequencing and annotation.</title>
        <authorList>
            <consortium name="The Broad Institute Genomics Platform"/>
            <consortium name="The Broad Institute Genome Sequencing Center for Infectious Disease"/>
            <person name="Wu L."/>
            <person name="Ma J."/>
        </authorList>
    </citation>
    <scope>NUCLEOTIDE SEQUENCE [LARGE SCALE GENOMIC DNA]</scope>
    <source>
        <strain evidence="9">KCTC 42644</strain>
    </source>
</reference>
<dbReference type="SUPFAM" id="SSF48317">
    <property type="entry name" value="Acid phosphatase/Vanadium-dependent haloperoxidase"/>
    <property type="match status" value="1"/>
</dbReference>
<dbReference type="Gene3D" id="1.20.144.10">
    <property type="entry name" value="Phosphatidic acid phosphatase type 2/haloperoxidase"/>
    <property type="match status" value="1"/>
</dbReference>
<protein>
    <submittedName>
        <fullName evidence="8">Phosphatase PAP2 family protein</fullName>
    </submittedName>
</protein>
<dbReference type="EMBL" id="JBHRXV010000011">
    <property type="protein sequence ID" value="MFC3713603.1"/>
    <property type="molecule type" value="Genomic_DNA"/>
</dbReference>
<dbReference type="InterPro" id="IPR036938">
    <property type="entry name" value="PAP2/HPO_sf"/>
</dbReference>
<evidence type="ECO:0000313" key="9">
    <source>
        <dbReference type="Proteomes" id="UP001595615"/>
    </source>
</evidence>
<keyword evidence="4" id="KW-0378">Hydrolase</keyword>
<evidence type="ECO:0000256" key="4">
    <source>
        <dbReference type="ARBA" id="ARBA00022801"/>
    </source>
</evidence>
<keyword evidence="9" id="KW-1185">Reference proteome</keyword>
<evidence type="ECO:0000259" key="7">
    <source>
        <dbReference type="SMART" id="SM00014"/>
    </source>
</evidence>
<evidence type="ECO:0000256" key="3">
    <source>
        <dbReference type="ARBA" id="ARBA00022692"/>
    </source>
</evidence>
<comment type="caution">
    <text evidence="8">The sequence shown here is derived from an EMBL/GenBank/DDBJ whole genome shotgun (WGS) entry which is preliminary data.</text>
</comment>
<dbReference type="SMART" id="SM00014">
    <property type="entry name" value="acidPPc"/>
    <property type="match status" value="1"/>
</dbReference>
<dbReference type="Proteomes" id="UP001595615">
    <property type="component" value="Unassembled WGS sequence"/>
</dbReference>
<name>A0ABV7XEU9_9SPHN</name>
<dbReference type="Pfam" id="PF01569">
    <property type="entry name" value="PAP2"/>
    <property type="match status" value="1"/>
</dbReference>
<keyword evidence="2" id="KW-1003">Cell membrane</keyword>